<keyword evidence="6" id="KW-0378">Hydrolase</keyword>
<dbReference type="PANTHER" id="PTHR46986:SF1">
    <property type="entry name" value="ENDORIBONUCLEASE YBEY, CHLOROPLASTIC"/>
    <property type="match status" value="1"/>
</dbReference>
<accession>A0A0F9AUX8</accession>
<dbReference type="GO" id="GO:0046872">
    <property type="term" value="F:metal ion binding"/>
    <property type="evidence" value="ECO:0007669"/>
    <property type="project" value="UniProtKB-KW"/>
</dbReference>
<comment type="cofactor">
    <cofactor evidence="1">
        <name>Zn(2+)</name>
        <dbReference type="ChEBI" id="CHEBI:29105"/>
    </cofactor>
</comment>
<dbReference type="HAMAP" id="MF_00009">
    <property type="entry name" value="Endoribonucl_YbeY"/>
    <property type="match status" value="1"/>
</dbReference>
<dbReference type="Pfam" id="PF02130">
    <property type="entry name" value="YbeY"/>
    <property type="match status" value="1"/>
</dbReference>
<protein>
    <recommendedName>
        <fullName evidence="9">rRNA maturation RNase YbeY</fullName>
    </recommendedName>
</protein>
<evidence type="ECO:0008006" key="9">
    <source>
        <dbReference type="Google" id="ProtNLM"/>
    </source>
</evidence>
<dbReference type="GO" id="GO:0006364">
    <property type="term" value="P:rRNA processing"/>
    <property type="evidence" value="ECO:0007669"/>
    <property type="project" value="InterPro"/>
</dbReference>
<dbReference type="AlphaFoldDB" id="A0A0F9AUX8"/>
<evidence type="ECO:0000256" key="7">
    <source>
        <dbReference type="ARBA" id="ARBA00022833"/>
    </source>
</evidence>
<evidence type="ECO:0000256" key="1">
    <source>
        <dbReference type="ARBA" id="ARBA00001947"/>
    </source>
</evidence>
<feature type="non-terminal residue" evidence="8">
    <location>
        <position position="1"/>
    </location>
</feature>
<reference evidence="8" key="1">
    <citation type="journal article" date="2015" name="Nature">
        <title>Complex archaea that bridge the gap between prokaryotes and eukaryotes.</title>
        <authorList>
            <person name="Spang A."/>
            <person name="Saw J.H."/>
            <person name="Jorgensen S.L."/>
            <person name="Zaremba-Niedzwiedzka K."/>
            <person name="Martijn J."/>
            <person name="Lind A.E."/>
            <person name="van Eijk R."/>
            <person name="Schleper C."/>
            <person name="Guy L."/>
            <person name="Ettema T.J."/>
        </authorList>
    </citation>
    <scope>NUCLEOTIDE SEQUENCE</scope>
</reference>
<organism evidence="8">
    <name type="scientific">marine sediment metagenome</name>
    <dbReference type="NCBI Taxonomy" id="412755"/>
    <lineage>
        <taxon>unclassified sequences</taxon>
        <taxon>metagenomes</taxon>
        <taxon>ecological metagenomes</taxon>
    </lineage>
</organism>
<dbReference type="PANTHER" id="PTHR46986">
    <property type="entry name" value="ENDORIBONUCLEASE YBEY, CHLOROPLASTIC"/>
    <property type="match status" value="1"/>
</dbReference>
<evidence type="ECO:0000256" key="2">
    <source>
        <dbReference type="ARBA" id="ARBA00010875"/>
    </source>
</evidence>
<gene>
    <name evidence="8" type="ORF">LCGC14_2528030</name>
</gene>
<sequence length="192" mass="21987">TLPLKTWKKLKRVLYRSWPDTSTPASNTPRTRRRLLNVIDIAISGDQTSALELEIPLIEQFVGKVLALREIPDWELSILFCSDKKIQYLNRKYRNKDCPTDVLSFSQLEQRFKSVDNGSTRSDARPAGDIVVSVDTLIGNAKSTGVPVEEELKRLLVHGILHLEGMDHEENTSEMITLQEDILKRLEEERVF</sequence>
<evidence type="ECO:0000256" key="4">
    <source>
        <dbReference type="ARBA" id="ARBA00022723"/>
    </source>
</evidence>
<comment type="caution">
    <text evidence="8">The sequence shown here is derived from an EMBL/GenBank/DDBJ whole genome shotgun (WGS) entry which is preliminary data.</text>
</comment>
<keyword evidence="4" id="KW-0479">Metal-binding</keyword>
<dbReference type="Gene3D" id="3.40.390.30">
    <property type="entry name" value="Metalloproteases ('zincins'), catalytic domain"/>
    <property type="match status" value="1"/>
</dbReference>
<dbReference type="NCBIfam" id="TIGR00043">
    <property type="entry name" value="rRNA maturation RNase YbeY"/>
    <property type="match status" value="1"/>
</dbReference>
<dbReference type="InterPro" id="IPR023091">
    <property type="entry name" value="MetalPrtase_cat_dom_sf_prd"/>
</dbReference>
<keyword evidence="7" id="KW-0862">Zinc</keyword>
<keyword evidence="5" id="KW-0255">Endonuclease</keyword>
<dbReference type="EMBL" id="LAZR01040951">
    <property type="protein sequence ID" value="KKL13210.1"/>
    <property type="molecule type" value="Genomic_DNA"/>
</dbReference>
<comment type="similarity">
    <text evidence="2">Belongs to the endoribonuclease YbeY family.</text>
</comment>
<evidence type="ECO:0000256" key="3">
    <source>
        <dbReference type="ARBA" id="ARBA00022722"/>
    </source>
</evidence>
<dbReference type="GO" id="GO:0004519">
    <property type="term" value="F:endonuclease activity"/>
    <property type="evidence" value="ECO:0007669"/>
    <property type="project" value="UniProtKB-KW"/>
</dbReference>
<proteinExistence type="inferred from homology"/>
<dbReference type="GO" id="GO:0004222">
    <property type="term" value="F:metalloendopeptidase activity"/>
    <property type="evidence" value="ECO:0007669"/>
    <property type="project" value="InterPro"/>
</dbReference>
<evidence type="ECO:0000313" key="8">
    <source>
        <dbReference type="EMBL" id="KKL13210.1"/>
    </source>
</evidence>
<evidence type="ECO:0000256" key="5">
    <source>
        <dbReference type="ARBA" id="ARBA00022759"/>
    </source>
</evidence>
<name>A0A0F9AUX8_9ZZZZ</name>
<evidence type="ECO:0000256" key="6">
    <source>
        <dbReference type="ARBA" id="ARBA00022801"/>
    </source>
</evidence>
<dbReference type="InterPro" id="IPR002036">
    <property type="entry name" value="YbeY"/>
</dbReference>
<keyword evidence="3" id="KW-0540">Nuclease</keyword>
<dbReference type="SUPFAM" id="SSF55486">
    <property type="entry name" value="Metalloproteases ('zincins'), catalytic domain"/>
    <property type="match status" value="1"/>
</dbReference>